<dbReference type="EMBL" id="AZCV01000001">
    <property type="protein sequence ID" value="KRK38753.1"/>
    <property type="molecule type" value="Genomic_DNA"/>
</dbReference>
<sequence length="153" mass="17342">MKQITIDSASAMQQLGEQIGHNLRPHDLLLLEGDLGAGKTTLTKGIARALGIRRPVKSPTFTIVREYREGKLPLFHMDMYRLEDGDTASLDLEAYLQEDGVVIMEWPNFVQTELPPEYLTIAIERDDTDLDSTRRIVKVSATGQRYEELLQQL</sequence>
<dbReference type="GO" id="GO:0002949">
    <property type="term" value="P:tRNA threonylcarbamoyladenosine modification"/>
    <property type="evidence" value="ECO:0007669"/>
    <property type="project" value="InterPro"/>
</dbReference>
<reference evidence="11 12" key="1">
    <citation type="journal article" date="2015" name="Genome Announc.">
        <title>Expanding the biotechnology potential of lactobacilli through comparative genomics of 213 strains and associated genera.</title>
        <authorList>
            <person name="Sun Z."/>
            <person name="Harris H.M."/>
            <person name="McCann A."/>
            <person name="Guo C."/>
            <person name="Argimon S."/>
            <person name="Zhang W."/>
            <person name="Yang X."/>
            <person name="Jeffery I.B."/>
            <person name="Cooney J.C."/>
            <person name="Kagawa T.F."/>
            <person name="Liu W."/>
            <person name="Song Y."/>
            <person name="Salvetti E."/>
            <person name="Wrobel A."/>
            <person name="Rasinkangas P."/>
            <person name="Parkhill J."/>
            <person name="Rea M.C."/>
            <person name="O'Sullivan O."/>
            <person name="Ritari J."/>
            <person name="Douillard F.P."/>
            <person name="Paul Ross R."/>
            <person name="Yang R."/>
            <person name="Briner A.E."/>
            <person name="Felis G.E."/>
            <person name="de Vos W.M."/>
            <person name="Barrangou R."/>
            <person name="Klaenhammer T.R."/>
            <person name="Caufield P.W."/>
            <person name="Cui Y."/>
            <person name="Zhang H."/>
            <person name="O'Toole P.W."/>
        </authorList>
    </citation>
    <scope>NUCLEOTIDE SEQUENCE [LARGE SCALE GENOMIC DNA]</scope>
    <source>
        <strain evidence="11 12">DSM 20534</strain>
    </source>
</reference>
<gene>
    <name evidence="11" type="ORF">FC62_GL000444</name>
</gene>
<keyword evidence="6" id="KW-0479">Metal-binding</keyword>
<dbReference type="NCBIfam" id="TIGR00150">
    <property type="entry name" value="T6A_YjeE"/>
    <property type="match status" value="1"/>
</dbReference>
<name>A0A0R1H4Q2_9LACO</name>
<dbReference type="GO" id="GO:0005524">
    <property type="term" value="F:ATP binding"/>
    <property type="evidence" value="ECO:0007669"/>
    <property type="project" value="UniProtKB-KW"/>
</dbReference>
<dbReference type="RefSeq" id="WP_054745964.1">
    <property type="nucleotide sequence ID" value="NZ_AZCV01000001.1"/>
</dbReference>
<comment type="similarity">
    <text evidence="2">Belongs to the TsaE family.</text>
</comment>
<dbReference type="PANTHER" id="PTHR33540">
    <property type="entry name" value="TRNA THREONYLCARBAMOYLADENOSINE BIOSYNTHESIS PROTEIN TSAE"/>
    <property type="match status" value="1"/>
</dbReference>
<dbReference type="InterPro" id="IPR003442">
    <property type="entry name" value="T6A_TsaE"/>
</dbReference>
<dbReference type="GO" id="GO:0046872">
    <property type="term" value="F:metal ion binding"/>
    <property type="evidence" value="ECO:0007669"/>
    <property type="project" value="UniProtKB-KW"/>
</dbReference>
<dbReference type="Proteomes" id="UP000050909">
    <property type="component" value="Unassembled WGS sequence"/>
</dbReference>
<evidence type="ECO:0000256" key="6">
    <source>
        <dbReference type="ARBA" id="ARBA00022723"/>
    </source>
</evidence>
<keyword evidence="12" id="KW-1185">Reference proteome</keyword>
<proteinExistence type="inferred from homology"/>
<evidence type="ECO:0000256" key="7">
    <source>
        <dbReference type="ARBA" id="ARBA00022741"/>
    </source>
</evidence>
<keyword evidence="7" id="KW-0547">Nucleotide-binding</keyword>
<protein>
    <recommendedName>
        <fullName evidence="3">tRNA threonylcarbamoyladenosine biosynthesis protein TsaE</fullName>
    </recommendedName>
    <alternativeName>
        <fullName evidence="10">t(6)A37 threonylcarbamoyladenosine biosynthesis protein TsaE</fullName>
    </alternativeName>
</protein>
<dbReference type="PANTHER" id="PTHR33540:SF2">
    <property type="entry name" value="TRNA THREONYLCARBAMOYLADENOSINE BIOSYNTHESIS PROTEIN TSAE"/>
    <property type="match status" value="1"/>
</dbReference>
<evidence type="ECO:0000256" key="9">
    <source>
        <dbReference type="ARBA" id="ARBA00022842"/>
    </source>
</evidence>
<keyword evidence="8" id="KW-0067">ATP-binding</keyword>
<dbReference type="AlphaFoldDB" id="A0A0R1H4Q2"/>
<evidence type="ECO:0000313" key="12">
    <source>
        <dbReference type="Proteomes" id="UP000050909"/>
    </source>
</evidence>
<evidence type="ECO:0000256" key="1">
    <source>
        <dbReference type="ARBA" id="ARBA00004496"/>
    </source>
</evidence>
<dbReference type="Gene3D" id="3.40.50.300">
    <property type="entry name" value="P-loop containing nucleotide triphosphate hydrolases"/>
    <property type="match status" value="1"/>
</dbReference>
<organism evidence="11 12">
    <name type="scientific">Amylolactobacillus amylotrophicus DSM 20534</name>
    <dbReference type="NCBI Taxonomy" id="1423722"/>
    <lineage>
        <taxon>Bacteria</taxon>
        <taxon>Bacillati</taxon>
        <taxon>Bacillota</taxon>
        <taxon>Bacilli</taxon>
        <taxon>Lactobacillales</taxon>
        <taxon>Lactobacillaceae</taxon>
        <taxon>Amylolactobacillus</taxon>
    </lineage>
</organism>
<dbReference type="GO" id="GO:0005737">
    <property type="term" value="C:cytoplasm"/>
    <property type="evidence" value="ECO:0007669"/>
    <property type="project" value="UniProtKB-SubCell"/>
</dbReference>
<evidence type="ECO:0000256" key="4">
    <source>
        <dbReference type="ARBA" id="ARBA00022490"/>
    </source>
</evidence>
<comment type="subcellular location">
    <subcellularLocation>
        <location evidence="1">Cytoplasm</location>
    </subcellularLocation>
</comment>
<keyword evidence="5" id="KW-0819">tRNA processing</keyword>
<keyword evidence="4" id="KW-0963">Cytoplasm</keyword>
<evidence type="ECO:0000313" key="11">
    <source>
        <dbReference type="EMBL" id="KRK38753.1"/>
    </source>
</evidence>
<dbReference type="SUPFAM" id="SSF52540">
    <property type="entry name" value="P-loop containing nucleoside triphosphate hydrolases"/>
    <property type="match status" value="1"/>
</dbReference>
<evidence type="ECO:0000256" key="10">
    <source>
        <dbReference type="ARBA" id="ARBA00032441"/>
    </source>
</evidence>
<dbReference type="InterPro" id="IPR027417">
    <property type="entry name" value="P-loop_NTPase"/>
</dbReference>
<keyword evidence="9" id="KW-0460">Magnesium</keyword>
<comment type="caution">
    <text evidence="11">The sequence shown here is derived from an EMBL/GenBank/DDBJ whole genome shotgun (WGS) entry which is preliminary data.</text>
</comment>
<dbReference type="PATRIC" id="fig|1423722.3.peg.452"/>
<evidence type="ECO:0000256" key="5">
    <source>
        <dbReference type="ARBA" id="ARBA00022694"/>
    </source>
</evidence>
<evidence type="ECO:0000256" key="3">
    <source>
        <dbReference type="ARBA" id="ARBA00019010"/>
    </source>
</evidence>
<accession>A0A0R1H4Q2</accession>
<evidence type="ECO:0000256" key="2">
    <source>
        <dbReference type="ARBA" id="ARBA00007599"/>
    </source>
</evidence>
<evidence type="ECO:0000256" key="8">
    <source>
        <dbReference type="ARBA" id="ARBA00022840"/>
    </source>
</evidence>
<dbReference type="Pfam" id="PF02367">
    <property type="entry name" value="TsaE"/>
    <property type="match status" value="1"/>
</dbReference>